<dbReference type="InterPro" id="IPR009671">
    <property type="entry name" value="RraB_dom"/>
</dbReference>
<evidence type="ECO:0000259" key="1">
    <source>
        <dbReference type="Pfam" id="PF05117"/>
    </source>
</evidence>
<organism evidence="3 4">
    <name type="scientific">Blastopirellula marina</name>
    <dbReference type="NCBI Taxonomy" id="124"/>
    <lineage>
        <taxon>Bacteria</taxon>
        <taxon>Pseudomonadati</taxon>
        <taxon>Planctomycetota</taxon>
        <taxon>Planctomycetia</taxon>
        <taxon>Pirellulales</taxon>
        <taxon>Pirellulaceae</taxon>
        <taxon>Blastopirellula</taxon>
    </lineage>
</organism>
<dbReference type="EMBL" id="PUIB01000028">
    <property type="protein sequence ID" value="PQO27104.1"/>
    <property type="molecule type" value="Genomic_DNA"/>
</dbReference>
<dbReference type="Pfam" id="PF05117">
    <property type="entry name" value="DUF695"/>
    <property type="match status" value="1"/>
</dbReference>
<protein>
    <recommendedName>
        <fullName evidence="5">DUF695 domain-containing protein</fullName>
    </recommendedName>
</protein>
<dbReference type="AlphaFoldDB" id="A0A2S8F598"/>
<evidence type="ECO:0000313" key="4">
    <source>
        <dbReference type="Proteomes" id="UP000239388"/>
    </source>
</evidence>
<dbReference type="InterPro" id="IPR036701">
    <property type="entry name" value="RraB-like_sf"/>
</dbReference>
<reference evidence="3 4" key="1">
    <citation type="submission" date="2018-02" db="EMBL/GenBank/DDBJ databases">
        <title>Comparative genomes isolates from brazilian mangrove.</title>
        <authorList>
            <person name="Araujo J.E."/>
            <person name="Taketani R.G."/>
            <person name="Silva M.C.P."/>
            <person name="Loureco M.V."/>
            <person name="Andreote F.D."/>
        </authorList>
    </citation>
    <scope>NUCLEOTIDE SEQUENCE [LARGE SCALE GENOMIC DNA]</scope>
    <source>
        <strain evidence="3 4">NAP PRIS-MGV</strain>
    </source>
</reference>
<proteinExistence type="predicted"/>
<evidence type="ECO:0000259" key="2">
    <source>
        <dbReference type="Pfam" id="PF06877"/>
    </source>
</evidence>
<evidence type="ECO:0000313" key="3">
    <source>
        <dbReference type="EMBL" id="PQO27104.1"/>
    </source>
</evidence>
<dbReference type="InterPro" id="IPR016097">
    <property type="entry name" value="DUF695"/>
</dbReference>
<dbReference type="Pfam" id="PF06877">
    <property type="entry name" value="RraB"/>
    <property type="match status" value="1"/>
</dbReference>
<dbReference type="OrthoDB" id="7839302at2"/>
<name>A0A2S8F598_9BACT</name>
<dbReference type="Gene3D" id="3.30.70.970">
    <property type="entry name" value="RraB-like"/>
    <property type="match status" value="1"/>
</dbReference>
<feature type="domain" description="Regulator of ribonuclease activity B" evidence="2">
    <location>
        <begin position="146"/>
        <end position="246"/>
    </location>
</feature>
<evidence type="ECO:0008006" key="5">
    <source>
        <dbReference type="Google" id="ProtNLM"/>
    </source>
</evidence>
<feature type="domain" description="DUF695" evidence="1">
    <location>
        <begin position="3"/>
        <end position="136"/>
    </location>
</feature>
<gene>
    <name evidence="3" type="ORF">C5Y98_28040</name>
</gene>
<dbReference type="RefSeq" id="WP_105359671.1">
    <property type="nucleotide sequence ID" value="NZ_PUIB01000028.1"/>
</dbReference>
<comment type="caution">
    <text evidence="3">The sequence shown here is derived from an EMBL/GenBank/DDBJ whole genome shotgun (WGS) entry which is preliminary data.</text>
</comment>
<dbReference type="SUPFAM" id="SSF89946">
    <property type="entry name" value="Hypothetical protein VC0424"/>
    <property type="match status" value="1"/>
</dbReference>
<dbReference type="Proteomes" id="UP000239388">
    <property type="component" value="Unassembled WGS sequence"/>
</dbReference>
<accession>A0A2S8F598</accession>
<sequence>MSDNWDVYFTTINDHFASILLDMGISGEAPDLDRPCLLYVWIKLNAPDEHGMISDQESESIHLIEDALAHEIGSSVRALHVGCVTREGRRELYFYGRSARGLQETVQQVMESIGTHRWMCDSKDDPGWEHYLQLMYPTSYDMQMMKNRQVVQLLYEEGDTLEKERTVFHWAYFSGESSRAQFINAIRQRGYSLDNELLSDTPEDPYPFGVSFQRADHVDWNSINDVTIELLELVDSLEGNYDGWETSVEKD</sequence>